<dbReference type="EMBL" id="FSRA01000001">
    <property type="protein sequence ID" value="SIN67373.1"/>
    <property type="molecule type" value="Genomic_DNA"/>
</dbReference>
<evidence type="ECO:0000313" key="2">
    <source>
        <dbReference type="Proteomes" id="UP000185003"/>
    </source>
</evidence>
<accession>A0A1N6D9K7</accession>
<dbReference type="AlphaFoldDB" id="A0A1N6D9K7"/>
<dbReference type="OrthoDB" id="677534at2"/>
<protein>
    <submittedName>
        <fullName evidence="1">Uncharacterized protein</fullName>
    </submittedName>
</protein>
<organism evidence="1 2">
    <name type="scientific">Chitinophaga niabensis</name>
    <dbReference type="NCBI Taxonomy" id="536979"/>
    <lineage>
        <taxon>Bacteria</taxon>
        <taxon>Pseudomonadati</taxon>
        <taxon>Bacteroidota</taxon>
        <taxon>Chitinophagia</taxon>
        <taxon>Chitinophagales</taxon>
        <taxon>Chitinophagaceae</taxon>
        <taxon>Chitinophaga</taxon>
    </lineage>
</organism>
<evidence type="ECO:0000313" key="1">
    <source>
        <dbReference type="EMBL" id="SIN67373.1"/>
    </source>
</evidence>
<sequence>MENKQFGCEALNPVELQEINGGGYISDLLTLGKGIYFLSKGFVATVPLAGALANSLLTSFVDPVIVAA</sequence>
<dbReference type="RefSeq" id="WP_143197309.1">
    <property type="nucleotide sequence ID" value="NZ_FSRA01000001.1"/>
</dbReference>
<dbReference type="Proteomes" id="UP000185003">
    <property type="component" value="Unassembled WGS sequence"/>
</dbReference>
<proteinExistence type="predicted"/>
<gene>
    <name evidence="1" type="ORF">SAMN04488055_0492</name>
</gene>
<name>A0A1N6D9K7_9BACT</name>
<keyword evidence="2" id="KW-1185">Reference proteome</keyword>
<reference evidence="1 2" key="1">
    <citation type="submission" date="2016-11" db="EMBL/GenBank/DDBJ databases">
        <authorList>
            <person name="Jaros S."/>
            <person name="Januszkiewicz K."/>
            <person name="Wedrychowicz H."/>
        </authorList>
    </citation>
    <scope>NUCLEOTIDE SEQUENCE [LARGE SCALE GENOMIC DNA]</scope>
    <source>
        <strain evidence="1 2">DSM 24787</strain>
    </source>
</reference>